<organism evidence="7 8">
    <name type="scientific">Collybiopsis luxurians FD-317 M1</name>
    <dbReference type="NCBI Taxonomy" id="944289"/>
    <lineage>
        <taxon>Eukaryota</taxon>
        <taxon>Fungi</taxon>
        <taxon>Dikarya</taxon>
        <taxon>Basidiomycota</taxon>
        <taxon>Agaricomycotina</taxon>
        <taxon>Agaricomycetes</taxon>
        <taxon>Agaricomycetidae</taxon>
        <taxon>Agaricales</taxon>
        <taxon>Marasmiineae</taxon>
        <taxon>Omphalotaceae</taxon>
        <taxon>Collybiopsis</taxon>
        <taxon>Collybiopsis luxurians</taxon>
    </lineage>
</organism>
<dbReference type="PANTHER" id="PTHR23507:SF1">
    <property type="entry name" value="FI18259P1-RELATED"/>
    <property type="match status" value="1"/>
</dbReference>
<feature type="transmembrane region" description="Helical" evidence="6">
    <location>
        <begin position="247"/>
        <end position="267"/>
    </location>
</feature>
<evidence type="ECO:0000256" key="2">
    <source>
        <dbReference type="ARBA" id="ARBA00022692"/>
    </source>
</evidence>
<name>A0A0D0CKZ7_9AGAR</name>
<evidence type="ECO:0000256" key="4">
    <source>
        <dbReference type="ARBA" id="ARBA00023136"/>
    </source>
</evidence>
<dbReference type="InterPro" id="IPR011701">
    <property type="entry name" value="MFS"/>
</dbReference>
<proteinExistence type="predicted"/>
<dbReference type="SUPFAM" id="SSF103473">
    <property type="entry name" value="MFS general substrate transporter"/>
    <property type="match status" value="1"/>
</dbReference>
<evidence type="ECO:0000313" key="8">
    <source>
        <dbReference type="Proteomes" id="UP000053593"/>
    </source>
</evidence>
<dbReference type="PANTHER" id="PTHR23507">
    <property type="entry name" value="ZGC:174356"/>
    <property type="match status" value="1"/>
</dbReference>
<dbReference type="GO" id="GO:0022857">
    <property type="term" value="F:transmembrane transporter activity"/>
    <property type="evidence" value="ECO:0007669"/>
    <property type="project" value="InterPro"/>
</dbReference>
<feature type="region of interest" description="Disordered" evidence="5">
    <location>
        <begin position="529"/>
        <end position="553"/>
    </location>
</feature>
<protein>
    <recommendedName>
        <fullName evidence="9">MFS general substrate transporter</fullName>
    </recommendedName>
</protein>
<dbReference type="EMBL" id="KN834803">
    <property type="protein sequence ID" value="KIK55823.1"/>
    <property type="molecule type" value="Genomic_DNA"/>
</dbReference>
<dbReference type="GO" id="GO:0016020">
    <property type="term" value="C:membrane"/>
    <property type="evidence" value="ECO:0007669"/>
    <property type="project" value="UniProtKB-SubCell"/>
</dbReference>
<dbReference type="Proteomes" id="UP000053593">
    <property type="component" value="Unassembled WGS sequence"/>
</dbReference>
<gene>
    <name evidence="7" type="ORF">GYMLUDRAFT_47565</name>
</gene>
<dbReference type="Pfam" id="PF07690">
    <property type="entry name" value="MFS_1"/>
    <property type="match status" value="1"/>
</dbReference>
<feature type="region of interest" description="Disordered" evidence="5">
    <location>
        <begin position="620"/>
        <end position="674"/>
    </location>
</feature>
<evidence type="ECO:0000256" key="3">
    <source>
        <dbReference type="ARBA" id="ARBA00022989"/>
    </source>
</evidence>
<feature type="transmembrane region" description="Helical" evidence="6">
    <location>
        <begin position="447"/>
        <end position="466"/>
    </location>
</feature>
<accession>A0A0D0CKZ7</accession>
<sequence length="674" mass="73339">MAPRIEVYTQLACVSVYRHHTQGQQQTSNQSWADSLGTHALPFFLTSDPLGPHIPEYLSITSPLAANASPSIPTAQFISENNPPSSRCGSDPAIQKEAARIQTTLTTTMGLLSALSTGWWGHFSERHGRTRVLALSTLGLFITDLAFILVATPGSRFAAHGHILLVIAPFIEGLLGGWSTVQSTTSAYVSDCTSPGSRATIFSRFIGIFFLGTSIGPVMGGWIIRNGIPGIDRIGTVTKQGKSVTEVFWLAIILSFVNFLLASFLFPEPLSKEQRAKAKAAYQADLKGKSPALETMGEEGSSGEERSSVISKSRFGVIRRFLSPFALFLPVMVNEVGGTGMRKRRDWSLTFLALAMFLFLLSVGVYQIKHLYAAHTYNWAPDELSYYISFLAGLRSAALLFLLPAIISAFKPKPTISSSPNAAHGTKQTKPKPTKTHLASEIRFDLLLARCCIFIDILSPILIFIIPPPSAVHQKKMPSGKLWISDPTKRNMILFVLASGLSSVGSGFLPACQSLALCIVQARQLPDRIEGENGDHVDDEDTTEQDGKNQTNTSTGKLFGALSTLQAVGQMILGPMIFGLLYANTVAYFPKAIFVVAGGFLTAVLVCSFLIRNPVESHLVPREDGKGKRRSSSENEEDDSQRGRSRVRKDLFGYRAGLTDSQERSNSVLRSMDG</sequence>
<reference evidence="7 8" key="1">
    <citation type="submission" date="2014-04" db="EMBL/GenBank/DDBJ databases">
        <title>Evolutionary Origins and Diversification of the Mycorrhizal Mutualists.</title>
        <authorList>
            <consortium name="DOE Joint Genome Institute"/>
            <consortium name="Mycorrhizal Genomics Consortium"/>
            <person name="Kohler A."/>
            <person name="Kuo A."/>
            <person name="Nagy L.G."/>
            <person name="Floudas D."/>
            <person name="Copeland A."/>
            <person name="Barry K.W."/>
            <person name="Cichocki N."/>
            <person name="Veneault-Fourrey C."/>
            <person name="LaButti K."/>
            <person name="Lindquist E.A."/>
            <person name="Lipzen A."/>
            <person name="Lundell T."/>
            <person name="Morin E."/>
            <person name="Murat C."/>
            <person name="Riley R."/>
            <person name="Ohm R."/>
            <person name="Sun H."/>
            <person name="Tunlid A."/>
            <person name="Henrissat B."/>
            <person name="Grigoriev I.V."/>
            <person name="Hibbett D.S."/>
            <person name="Martin F."/>
        </authorList>
    </citation>
    <scope>NUCLEOTIDE SEQUENCE [LARGE SCALE GENOMIC DNA]</scope>
    <source>
        <strain evidence="7 8">FD-317 M1</strain>
    </source>
</reference>
<feature type="transmembrane region" description="Helical" evidence="6">
    <location>
        <begin position="132"/>
        <end position="151"/>
    </location>
</feature>
<evidence type="ECO:0008006" key="9">
    <source>
        <dbReference type="Google" id="ProtNLM"/>
    </source>
</evidence>
<evidence type="ECO:0000256" key="5">
    <source>
        <dbReference type="SAM" id="MobiDB-lite"/>
    </source>
</evidence>
<evidence type="ECO:0000313" key="7">
    <source>
        <dbReference type="EMBL" id="KIK55823.1"/>
    </source>
</evidence>
<keyword evidence="8" id="KW-1185">Reference proteome</keyword>
<feature type="transmembrane region" description="Helical" evidence="6">
    <location>
        <begin position="201"/>
        <end position="224"/>
    </location>
</feature>
<keyword evidence="2 6" id="KW-0812">Transmembrane</keyword>
<feature type="transmembrane region" description="Helical" evidence="6">
    <location>
        <begin position="157"/>
        <end position="181"/>
    </location>
</feature>
<keyword evidence="4 6" id="KW-0472">Membrane</keyword>
<dbReference type="Gene3D" id="1.20.1250.20">
    <property type="entry name" value="MFS general substrate transporter like domains"/>
    <property type="match status" value="1"/>
</dbReference>
<feature type="transmembrane region" description="Helical" evidence="6">
    <location>
        <begin position="588"/>
        <end position="611"/>
    </location>
</feature>
<dbReference type="AlphaFoldDB" id="A0A0D0CKZ7"/>
<feature type="compositionally biased region" description="Polar residues" evidence="5">
    <location>
        <begin position="664"/>
        <end position="674"/>
    </location>
</feature>
<feature type="transmembrane region" description="Helical" evidence="6">
    <location>
        <begin position="386"/>
        <end position="410"/>
    </location>
</feature>
<comment type="subcellular location">
    <subcellularLocation>
        <location evidence="1">Membrane</location>
        <topology evidence="1">Multi-pass membrane protein</topology>
    </subcellularLocation>
</comment>
<feature type="transmembrane region" description="Helical" evidence="6">
    <location>
        <begin position="347"/>
        <end position="366"/>
    </location>
</feature>
<feature type="transmembrane region" description="Helical" evidence="6">
    <location>
        <begin position="558"/>
        <end position="582"/>
    </location>
</feature>
<dbReference type="OrthoDB" id="3026777at2759"/>
<dbReference type="HOGENOM" id="CLU_017517_1_0_1"/>
<keyword evidence="3 6" id="KW-1133">Transmembrane helix</keyword>
<evidence type="ECO:0000256" key="6">
    <source>
        <dbReference type="SAM" id="Phobius"/>
    </source>
</evidence>
<dbReference type="InterPro" id="IPR036259">
    <property type="entry name" value="MFS_trans_sf"/>
</dbReference>
<evidence type="ECO:0000256" key="1">
    <source>
        <dbReference type="ARBA" id="ARBA00004141"/>
    </source>
</evidence>
<feature type="transmembrane region" description="Helical" evidence="6">
    <location>
        <begin position="492"/>
        <end position="520"/>
    </location>
</feature>